<dbReference type="Gene3D" id="3.90.550.10">
    <property type="entry name" value="Spore Coat Polysaccharide Biosynthesis Protein SpsA, Chain A"/>
    <property type="match status" value="1"/>
</dbReference>
<dbReference type="RefSeq" id="WP_013048870.1">
    <property type="nucleotide sequence ID" value="NC_014011.1"/>
</dbReference>
<dbReference type="InterPro" id="IPR003329">
    <property type="entry name" value="Cytidylyl_trans"/>
</dbReference>
<dbReference type="EMBL" id="CP001997">
    <property type="protein sequence ID" value="ADE57607.1"/>
    <property type="molecule type" value="Genomic_DNA"/>
</dbReference>
<dbReference type="PANTHER" id="PTHR42866">
    <property type="entry name" value="3-DEOXY-MANNO-OCTULOSONATE CYTIDYLYLTRANSFERASE"/>
    <property type="match status" value="1"/>
</dbReference>
<comment type="pathway">
    <text evidence="5">Nucleotide-sugar biosynthesis; CMP-3-deoxy-D-manno-octulosonate biosynthesis; CMP-3-deoxy-D-manno-octulosonate from 3-deoxy-D-manno-octulosonate and CTP: step 1/1.</text>
</comment>
<keyword evidence="2 5" id="KW-0808">Transferase</keyword>
<comment type="similarity">
    <text evidence="5">Belongs to the KdsB family.</text>
</comment>
<dbReference type="AlphaFoldDB" id="D5EGC5"/>
<dbReference type="HAMAP" id="MF_00057">
    <property type="entry name" value="KdsB"/>
    <property type="match status" value="1"/>
</dbReference>
<dbReference type="SUPFAM" id="SSF53448">
    <property type="entry name" value="Nucleotide-diphospho-sugar transferases"/>
    <property type="match status" value="1"/>
</dbReference>
<reference evidence="6 7" key="1">
    <citation type="journal article" date="2010" name="Stand. Genomic Sci.">
        <title>Complete genome sequence of Aminobacterium colombiense type strain (ALA-1).</title>
        <authorList>
            <person name="Chertkov O."/>
            <person name="Sikorski J."/>
            <person name="Brambilla E."/>
            <person name="Lapidus A."/>
            <person name="Copeland A."/>
            <person name="Glavina Del Rio T."/>
            <person name="Nolan M."/>
            <person name="Lucas S."/>
            <person name="Tice H."/>
            <person name="Cheng J.F."/>
            <person name="Han C."/>
            <person name="Detter J.C."/>
            <person name="Bruce D."/>
            <person name="Tapia R."/>
            <person name="Goodwin L."/>
            <person name="Pitluck S."/>
            <person name="Liolios K."/>
            <person name="Ivanova N."/>
            <person name="Mavromatis K."/>
            <person name="Ovchinnikova G."/>
            <person name="Pati A."/>
            <person name="Chen A."/>
            <person name="Palaniappan K."/>
            <person name="Land M."/>
            <person name="Hauser L."/>
            <person name="Chang Y.J."/>
            <person name="Jeffries C.D."/>
            <person name="Spring S."/>
            <person name="Rohde M."/>
            <person name="Goker M."/>
            <person name="Bristow J."/>
            <person name="Eisen J.A."/>
            <person name="Markowitz V."/>
            <person name="Hugenholtz P."/>
            <person name="Kyrpides N.C."/>
            <person name="Klenk H.P."/>
        </authorList>
    </citation>
    <scope>NUCLEOTIDE SEQUENCE [LARGE SCALE GENOMIC DNA]</scope>
    <source>
        <strain evidence="7">DSM 12261 / ALA-1</strain>
    </source>
</reference>
<dbReference type="KEGG" id="aco:Amico_1490"/>
<accession>D5EGC5</accession>
<dbReference type="eggNOG" id="COG1212">
    <property type="taxonomic scope" value="Bacteria"/>
</dbReference>
<dbReference type="STRING" id="572547.Amico_1490"/>
<keyword evidence="3 5" id="KW-0548">Nucleotidyltransferase</keyword>
<dbReference type="CDD" id="cd02517">
    <property type="entry name" value="CMP-KDO-Synthetase"/>
    <property type="match status" value="1"/>
</dbReference>
<gene>
    <name evidence="5" type="primary">kdsB</name>
    <name evidence="6" type="ordered locus">Amico_1490</name>
</gene>
<dbReference type="GO" id="GO:0016020">
    <property type="term" value="C:membrane"/>
    <property type="evidence" value="ECO:0007669"/>
    <property type="project" value="UniProtKB-SubCell"/>
</dbReference>
<dbReference type="NCBIfam" id="NF003952">
    <property type="entry name" value="PRK05450.1-5"/>
    <property type="match status" value="1"/>
</dbReference>
<proteinExistence type="inferred from homology"/>
<dbReference type="FunFam" id="3.90.550.10:FF:000011">
    <property type="entry name" value="3-deoxy-manno-octulosonate cytidylyltransferase"/>
    <property type="match status" value="1"/>
</dbReference>
<evidence type="ECO:0000256" key="1">
    <source>
        <dbReference type="ARBA" id="ARBA00004370"/>
    </source>
</evidence>
<evidence type="ECO:0000256" key="3">
    <source>
        <dbReference type="ARBA" id="ARBA00022695"/>
    </source>
</evidence>
<comment type="function">
    <text evidence="5">Activates KDO (a required 8-carbon sugar) for incorporation into bacterial lipopolysaccharide in Gram-negative bacteria.</text>
</comment>
<evidence type="ECO:0000256" key="4">
    <source>
        <dbReference type="ARBA" id="ARBA00022985"/>
    </source>
</evidence>
<dbReference type="HOGENOM" id="CLU_065038_0_1_0"/>
<dbReference type="OrthoDB" id="9815559at2"/>
<dbReference type="InterPro" id="IPR004528">
    <property type="entry name" value="KdsB"/>
</dbReference>
<comment type="pathway">
    <text evidence="5">Bacterial outer membrane biogenesis; lipopolysaccharide biosynthesis.</text>
</comment>
<dbReference type="Proteomes" id="UP000002366">
    <property type="component" value="Chromosome"/>
</dbReference>
<dbReference type="NCBIfam" id="TIGR00466">
    <property type="entry name" value="kdsB"/>
    <property type="match status" value="1"/>
</dbReference>
<keyword evidence="5" id="KW-0963">Cytoplasm</keyword>
<comment type="subcellular location">
    <subcellularLocation>
        <location evidence="5">Cytoplasm</location>
    </subcellularLocation>
    <subcellularLocation>
        <location evidence="1">Membrane</location>
    </subcellularLocation>
</comment>
<sequence>MNILGVIPARYGSTRLPGKPLADICGKPLIQHVYEKASSSSLGALIVATDDERIIKAVQAFNGNAVLTSEKHPNGTSRAAEVAEKMNVDYVINIQGDEPLLDPRMIDEVIHALTENEDVVSATLCAPILDKASLSNPNVVKVVKDRRDFALYFSRSPIPYMRVETALPVYEHIGIYGYRKDFLMKYVELEATPLSTAESLEQLKILEHGYSMKVVETAVTHRGPSVDTPEDLDAVRRIIGCSKE</sequence>
<dbReference type="GO" id="GO:0009103">
    <property type="term" value="P:lipopolysaccharide biosynthetic process"/>
    <property type="evidence" value="ECO:0007669"/>
    <property type="project" value="UniProtKB-UniRule"/>
</dbReference>
<keyword evidence="7" id="KW-1185">Reference proteome</keyword>
<evidence type="ECO:0000313" key="7">
    <source>
        <dbReference type="Proteomes" id="UP000002366"/>
    </source>
</evidence>
<dbReference type="GO" id="GO:0005829">
    <property type="term" value="C:cytosol"/>
    <property type="evidence" value="ECO:0007669"/>
    <property type="project" value="TreeGrafter"/>
</dbReference>
<dbReference type="UniPathway" id="UPA00030"/>
<evidence type="ECO:0000313" key="6">
    <source>
        <dbReference type="EMBL" id="ADE57607.1"/>
    </source>
</evidence>
<dbReference type="NCBIfam" id="NF009905">
    <property type="entry name" value="PRK13368.1"/>
    <property type="match status" value="1"/>
</dbReference>
<protein>
    <recommendedName>
        <fullName evidence="5">3-deoxy-manno-octulosonate cytidylyltransferase</fullName>
        <ecNumber evidence="5">2.7.7.38</ecNumber>
    </recommendedName>
    <alternativeName>
        <fullName evidence="5">CMP-2-keto-3-deoxyoctulosonic acid synthase</fullName>
        <shortName evidence="5">CKS</shortName>
        <shortName evidence="5">CMP-KDO synthase</shortName>
    </alternativeName>
</protein>
<dbReference type="PANTHER" id="PTHR42866:SF2">
    <property type="entry name" value="3-DEOXY-MANNO-OCTULOSONATE CYTIDYLYLTRANSFERASE, MITOCHONDRIAL"/>
    <property type="match status" value="1"/>
</dbReference>
<name>D5EGC5_AMICL</name>
<dbReference type="NCBIfam" id="NF003950">
    <property type="entry name" value="PRK05450.1-3"/>
    <property type="match status" value="1"/>
</dbReference>
<dbReference type="GO" id="GO:0008690">
    <property type="term" value="F:3-deoxy-manno-octulosonate cytidylyltransferase activity"/>
    <property type="evidence" value="ECO:0007669"/>
    <property type="project" value="UniProtKB-UniRule"/>
</dbReference>
<organism evidence="6 7">
    <name type="scientific">Aminobacterium colombiense (strain DSM 12261 / ALA-1)</name>
    <dbReference type="NCBI Taxonomy" id="572547"/>
    <lineage>
        <taxon>Bacteria</taxon>
        <taxon>Thermotogati</taxon>
        <taxon>Synergistota</taxon>
        <taxon>Synergistia</taxon>
        <taxon>Synergistales</taxon>
        <taxon>Aminobacteriaceae</taxon>
        <taxon>Aminobacterium</taxon>
    </lineage>
</organism>
<dbReference type="InterPro" id="IPR029044">
    <property type="entry name" value="Nucleotide-diphossugar_trans"/>
</dbReference>
<dbReference type="EC" id="2.7.7.38" evidence="5"/>
<dbReference type="Pfam" id="PF02348">
    <property type="entry name" value="CTP_transf_3"/>
    <property type="match status" value="1"/>
</dbReference>
<evidence type="ECO:0000256" key="2">
    <source>
        <dbReference type="ARBA" id="ARBA00022679"/>
    </source>
</evidence>
<dbReference type="GO" id="GO:0033468">
    <property type="term" value="P:CMP-keto-3-deoxy-D-manno-octulosonic acid biosynthetic process"/>
    <property type="evidence" value="ECO:0007669"/>
    <property type="project" value="UniProtKB-UniRule"/>
</dbReference>
<dbReference type="UniPathway" id="UPA00358">
    <property type="reaction ID" value="UER00476"/>
</dbReference>
<comment type="catalytic activity">
    <reaction evidence="5">
        <text>3-deoxy-alpha-D-manno-oct-2-ulosonate + CTP = CMP-3-deoxy-beta-D-manno-octulosonate + diphosphate</text>
        <dbReference type="Rhea" id="RHEA:23448"/>
        <dbReference type="ChEBI" id="CHEBI:33019"/>
        <dbReference type="ChEBI" id="CHEBI:37563"/>
        <dbReference type="ChEBI" id="CHEBI:85986"/>
        <dbReference type="ChEBI" id="CHEBI:85987"/>
        <dbReference type="EC" id="2.7.7.38"/>
    </reaction>
</comment>
<keyword evidence="4 5" id="KW-0448">Lipopolysaccharide biosynthesis</keyword>
<evidence type="ECO:0000256" key="5">
    <source>
        <dbReference type="HAMAP-Rule" id="MF_00057"/>
    </source>
</evidence>